<dbReference type="InterPro" id="IPR005684">
    <property type="entry name" value="IHF_alpha"/>
</dbReference>
<dbReference type="Pfam" id="PF00216">
    <property type="entry name" value="Bac_DNA_binding"/>
    <property type="match status" value="1"/>
</dbReference>
<keyword evidence="3" id="KW-0810">Translation regulation</keyword>
<evidence type="ECO:0000313" key="10">
    <source>
        <dbReference type="Proteomes" id="UP000190102"/>
    </source>
</evidence>
<gene>
    <name evidence="9" type="ORF">SAMN02745119_02629</name>
</gene>
<evidence type="ECO:0000256" key="1">
    <source>
        <dbReference type="ARBA" id="ARBA00010529"/>
    </source>
</evidence>
<comment type="similarity">
    <text evidence="1 8">Belongs to the bacterial histone-like protein family.</text>
</comment>
<keyword evidence="5" id="KW-0238">DNA-binding</keyword>
<dbReference type="GO" id="GO:0030527">
    <property type="term" value="F:structural constituent of chromatin"/>
    <property type="evidence" value="ECO:0007669"/>
    <property type="project" value="InterPro"/>
</dbReference>
<evidence type="ECO:0000256" key="5">
    <source>
        <dbReference type="ARBA" id="ARBA00023125"/>
    </source>
</evidence>
<evidence type="ECO:0000256" key="4">
    <source>
        <dbReference type="ARBA" id="ARBA00023015"/>
    </source>
</evidence>
<evidence type="ECO:0000256" key="7">
    <source>
        <dbReference type="ARBA" id="ARBA00023172"/>
    </source>
</evidence>
<dbReference type="AlphaFoldDB" id="A0A1T4R0R6"/>
<dbReference type="PANTHER" id="PTHR33175">
    <property type="entry name" value="DNA-BINDING PROTEIN HU"/>
    <property type="match status" value="1"/>
</dbReference>
<dbReference type="GO" id="GO:0006417">
    <property type="term" value="P:regulation of translation"/>
    <property type="evidence" value="ECO:0007669"/>
    <property type="project" value="UniProtKB-KW"/>
</dbReference>
<keyword evidence="7" id="KW-0233">DNA recombination</keyword>
<dbReference type="STRING" id="115783.SAMN02745119_02629"/>
<name>A0A1T4R0R6_9BACT</name>
<dbReference type="SUPFAM" id="SSF47729">
    <property type="entry name" value="IHF-like DNA-binding proteins"/>
    <property type="match status" value="1"/>
</dbReference>
<dbReference type="FunFam" id="4.10.520.10:FF:000010">
    <property type="entry name" value="Integration host factor subunit alpha"/>
    <property type="match status" value="1"/>
</dbReference>
<evidence type="ECO:0000256" key="2">
    <source>
        <dbReference type="ARBA" id="ARBA00018329"/>
    </source>
</evidence>
<accession>A0A1T4R0R6</accession>
<evidence type="ECO:0000256" key="8">
    <source>
        <dbReference type="RuleBase" id="RU003939"/>
    </source>
</evidence>
<dbReference type="PANTHER" id="PTHR33175:SF2">
    <property type="entry name" value="INTEGRATION HOST FACTOR SUBUNIT ALPHA"/>
    <property type="match status" value="1"/>
</dbReference>
<dbReference type="RefSeq" id="WP_078790880.1">
    <property type="nucleotide sequence ID" value="NZ_FUWR01000016.1"/>
</dbReference>
<evidence type="ECO:0000256" key="3">
    <source>
        <dbReference type="ARBA" id="ARBA00022845"/>
    </source>
</evidence>
<keyword evidence="4" id="KW-0805">Transcription regulation</keyword>
<dbReference type="EMBL" id="FUWR01000016">
    <property type="protein sequence ID" value="SKA09465.1"/>
    <property type="molecule type" value="Genomic_DNA"/>
</dbReference>
<dbReference type="PROSITE" id="PS00045">
    <property type="entry name" value="HISTONE_LIKE"/>
    <property type="match status" value="1"/>
</dbReference>
<sequence length="94" mass="10461">MTKADIVERIHQKIGLSKKESAEMVEQVFGIMKSTLEAGEKIKIAGFGNFVVKQKADRRGRNPQTGDAITISARRILTFKPSQVLKCGINDEEE</sequence>
<organism evidence="9 10">
    <name type="scientific">Trichlorobacter thiogenes</name>
    <dbReference type="NCBI Taxonomy" id="115783"/>
    <lineage>
        <taxon>Bacteria</taxon>
        <taxon>Pseudomonadati</taxon>
        <taxon>Thermodesulfobacteriota</taxon>
        <taxon>Desulfuromonadia</taxon>
        <taxon>Geobacterales</taxon>
        <taxon>Geobacteraceae</taxon>
        <taxon>Trichlorobacter</taxon>
    </lineage>
</organism>
<dbReference type="InterPro" id="IPR020816">
    <property type="entry name" value="Histone-like_DNA-bd_CS"/>
</dbReference>
<dbReference type="GO" id="GO:0006310">
    <property type="term" value="P:DNA recombination"/>
    <property type="evidence" value="ECO:0007669"/>
    <property type="project" value="UniProtKB-KW"/>
</dbReference>
<keyword evidence="10" id="KW-1185">Reference proteome</keyword>
<dbReference type="InterPro" id="IPR010992">
    <property type="entry name" value="IHF-like_DNA-bd_dom_sf"/>
</dbReference>
<dbReference type="InterPro" id="IPR000119">
    <property type="entry name" value="Hist_DNA-bd"/>
</dbReference>
<reference evidence="10" key="1">
    <citation type="submission" date="2017-02" db="EMBL/GenBank/DDBJ databases">
        <authorList>
            <person name="Varghese N."/>
            <person name="Submissions S."/>
        </authorList>
    </citation>
    <scope>NUCLEOTIDE SEQUENCE [LARGE SCALE GENOMIC DNA]</scope>
    <source>
        <strain evidence="10">ATCC BAA-34</strain>
    </source>
</reference>
<keyword evidence="6" id="KW-0804">Transcription</keyword>
<dbReference type="CDD" id="cd13835">
    <property type="entry name" value="IHF_A"/>
    <property type="match status" value="1"/>
</dbReference>
<dbReference type="SMART" id="SM00411">
    <property type="entry name" value="BHL"/>
    <property type="match status" value="1"/>
</dbReference>
<protein>
    <recommendedName>
        <fullName evidence="2">Integration host factor subunit alpha</fullName>
    </recommendedName>
</protein>
<dbReference type="GO" id="GO:0003677">
    <property type="term" value="F:DNA binding"/>
    <property type="evidence" value="ECO:0007669"/>
    <property type="project" value="UniProtKB-KW"/>
</dbReference>
<dbReference type="PRINTS" id="PR01727">
    <property type="entry name" value="DNABINDINGHU"/>
</dbReference>
<proteinExistence type="inferred from homology"/>
<dbReference type="Gene3D" id="4.10.520.10">
    <property type="entry name" value="IHF-like DNA-binding proteins"/>
    <property type="match status" value="1"/>
</dbReference>
<dbReference type="GO" id="GO:0005829">
    <property type="term" value="C:cytosol"/>
    <property type="evidence" value="ECO:0007669"/>
    <property type="project" value="TreeGrafter"/>
</dbReference>
<dbReference type="GO" id="GO:0006355">
    <property type="term" value="P:regulation of DNA-templated transcription"/>
    <property type="evidence" value="ECO:0007669"/>
    <property type="project" value="InterPro"/>
</dbReference>
<evidence type="ECO:0000256" key="6">
    <source>
        <dbReference type="ARBA" id="ARBA00023163"/>
    </source>
</evidence>
<dbReference type="NCBIfam" id="NF001401">
    <property type="entry name" value="PRK00285.1"/>
    <property type="match status" value="1"/>
</dbReference>
<dbReference type="GO" id="GO:0009893">
    <property type="term" value="P:positive regulation of metabolic process"/>
    <property type="evidence" value="ECO:0007669"/>
    <property type="project" value="UniProtKB-ARBA"/>
</dbReference>
<dbReference type="OrthoDB" id="9797747at2"/>
<evidence type="ECO:0000313" key="9">
    <source>
        <dbReference type="EMBL" id="SKA09465.1"/>
    </source>
</evidence>
<dbReference type="Proteomes" id="UP000190102">
    <property type="component" value="Unassembled WGS sequence"/>
</dbReference>